<dbReference type="Proteomes" id="UP000013776">
    <property type="component" value="Unassembled WGS sequence"/>
</dbReference>
<dbReference type="InterPro" id="IPR024096">
    <property type="entry name" value="NO_sig/Golgi_transp_ligand-bd"/>
</dbReference>
<evidence type="ECO:0000256" key="5">
    <source>
        <dbReference type="ARBA" id="ARBA00022824"/>
    </source>
</evidence>
<dbReference type="STRING" id="1097556.R4XC32"/>
<dbReference type="GO" id="GO:0005794">
    <property type="term" value="C:Golgi apparatus"/>
    <property type="evidence" value="ECO:0007669"/>
    <property type="project" value="UniProtKB-SubCell"/>
</dbReference>
<dbReference type="EMBL" id="CAHR02000142">
    <property type="protein sequence ID" value="CCG83381.1"/>
    <property type="molecule type" value="Genomic_DNA"/>
</dbReference>
<dbReference type="GO" id="GO:0048193">
    <property type="term" value="P:Golgi vesicle transport"/>
    <property type="evidence" value="ECO:0007669"/>
    <property type="project" value="InterPro"/>
</dbReference>
<evidence type="ECO:0000256" key="7">
    <source>
        <dbReference type="ARBA" id="ARBA00023034"/>
    </source>
</evidence>
<dbReference type="AlphaFoldDB" id="R4XC32"/>
<comment type="caution">
    <text evidence="9">The sequence shown here is derived from an EMBL/GenBank/DDBJ whole genome shotgun (WGS) entry which is preliminary data.</text>
</comment>
<dbReference type="GO" id="GO:0030008">
    <property type="term" value="C:TRAPP complex"/>
    <property type="evidence" value="ECO:0007669"/>
    <property type="project" value="InterPro"/>
</dbReference>
<dbReference type="GO" id="GO:0016236">
    <property type="term" value="P:macroautophagy"/>
    <property type="evidence" value="ECO:0007669"/>
    <property type="project" value="UniProtKB-ARBA"/>
</dbReference>
<keyword evidence="10" id="KW-1185">Reference proteome</keyword>
<proteinExistence type="inferred from homology"/>
<keyword evidence="7 8" id="KW-0333">Golgi apparatus</keyword>
<dbReference type="InterPro" id="IPR016721">
    <property type="entry name" value="Bet3"/>
</dbReference>
<evidence type="ECO:0000256" key="6">
    <source>
        <dbReference type="ARBA" id="ARBA00022892"/>
    </source>
</evidence>
<keyword evidence="4 8" id="KW-0813">Transport</keyword>
<dbReference type="PIRSF" id="PIRSF018293">
    <property type="entry name" value="TRAPP_I_complex_Bet3"/>
    <property type="match status" value="1"/>
</dbReference>
<evidence type="ECO:0000256" key="3">
    <source>
        <dbReference type="ARBA" id="ARBA00006218"/>
    </source>
</evidence>
<evidence type="ECO:0000256" key="1">
    <source>
        <dbReference type="ARBA" id="ARBA00004222"/>
    </source>
</evidence>
<protein>
    <recommendedName>
        <fullName evidence="8">Trafficking protein particle complex subunit BET3</fullName>
    </recommendedName>
</protein>
<dbReference type="eggNOG" id="KOG3330">
    <property type="taxonomic scope" value="Eukaryota"/>
</dbReference>
<dbReference type="FunFam" id="3.30.1380.20:FF:000001">
    <property type="entry name" value="Trafficking protein particle complex subunit BET3"/>
    <property type="match status" value="1"/>
</dbReference>
<dbReference type="GO" id="GO:0005783">
    <property type="term" value="C:endoplasmic reticulum"/>
    <property type="evidence" value="ECO:0007669"/>
    <property type="project" value="UniProtKB-SubCell"/>
</dbReference>
<dbReference type="PANTHER" id="PTHR13048">
    <property type="entry name" value="TRAFFICKING PROTEIN PARTICLE COMPLEX SUBUNIT 3"/>
    <property type="match status" value="1"/>
</dbReference>
<dbReference type="InterPro" id="IPR007194">
    <property type="entry name" value="TRAPP_component"/>
</dbReference>
<evidence type="ECO:0000256" key="8">
    <source>
        <dbReference type="PIRNR" id="PIRNR018293"/>
    </source>
</evidence>
<dbReference type="Gene3D" id="3.30.1380.20">
    <property type="entry name" value="Trafficking protein particle complex subunit 3"/>
    <property type="match status" value="2"/>
</dbReference>
<evidence type="ECO:0000313" key="10">
    <source>
        <dbReference type="Proteomes" id="UP000013776"/>
    </source>
</evidence>
<organism evidence="9 10">
    <name type="scientific">Taphrina deformans (strain PYCC 5710 / ATCC 11124 / CBS 356.35 / IMI 108563 / JCM 9778 / NBRC 8474)</name>
    <name type="common">Peach leaf curl fungus</name>
    <name type="synonym">Lalaria deformans</name>
    <dbReference type="NCBI Taxonomy" id="1097556"/>
    <lineage>
        <taxon>Eukaryota</taxon>
        <taxon>Fungi</taxon>
        <taxon>Dikarya</taxon>
        <taxon>Ascomycota</taxon>
        <taxon>Taphrinomycotina</taxon>
        <taxon>Taphrinomycetes</taxon>
        <taxon>Taphrinales</taxon>
        <taxon>Taphrinaceae</taxon>
        <taxon>Taphrina</taxon>
    </lineage>
</organism>
<comment type="subcellular location">
    <subcellularLocation>
        <location evidence="2">Endoplasmic reticulum</location>
    </subcellularLocation>
    <subcellularLocation>
        <location evidence="1 8">Golgi apparatus</location>
        <location evidence="1 8">cis-Golgi network</location>
    </subcellularLocation>
</comment>
<dbReference type="SUPFAM" id="SSF111126">
    <property type="entry name" value="Ligand-binding domain in the NO signalling and Golgi transport"/>
    <property type="match status" value="1"/>
</dbReference>
<name>R4XC32_TAPDE</name>
<accession>R4XC32</accession>
<dbReference type="Pfam" id="PF04051">
    <property type="entry name" value="TRAPP"/>
    <property type="match status" value="1"/>
</dbReference>
<dbReference type="OrthoDB" id="10262857at2759"/>
<keyword evidence="5" id="KW-0256">Endoplasmic reticulum</keyword>
<comment type="similarity">
    <text evidence="3 8">Belongs to the TRAPP small subunits family. BET3 subfamily.</text>
</comment>
<dbReference type="CDD" id="cd14942">
    <property type="entry name" value="TRAPPC3_bet3"/>
    <property type="match status" value="1"/>
</dbReference>
<reference evidence="9 10" key="1">
    <citation type="journal article" date="2013" name="MBio">
        <title>Genome sequencing of the plant pathogen Taphrina deformans, the causal agent of peach leaf curl.</title>
        <authorList>
            <person name="Cisse O.H."/>
            <person name="Almeida J.M.G.C.F."/>
            <person name="Fonseca A."/>
            <person name="Kumar A.A."/>
            <person name="Salojaervi J."/>
            <person name="Overmyer K."/>
            <person name="Hauser P.M."/>
            <person name="Pagni M."/>
        </authorList>
    </citation>
    <scope>NUCLEOTIDE SEQUENCE [LARGE SCALE GENOMIC DNA]</scope>
    <source>
        <strain evidence="10">PYCC 5710 / ATCC 11124 / CBS 356.35 / IMI 108563 / JCM 9778 / NBRC 8474</strain>
    </source>
</reference>
<keyword evidence="6 8" id="KW-0931">ER-Golgi transport</keyword>
<gene>
    <name evidence="9" type="ORF">TAPDE_003596</name>
</gene>
<evidence type="ECO:0000256" key="4">
    <source>
        <dbReference type="ARBA" id="ARBA00022448"/>
    </source>
</evidence>
<dbReference type="VEuPathDB" id="FungiDB:TAPDE_003596"/>
<sequence length="201" mass="22740">MSRAKIAEDTWKRVDKVNAELFVLTYGSIVAQLCNDCDEYTEVNKQLDRMGFNIGVRLIEDFLARTGQGKCRDFRETADVLSKVGFKIFLNITPTVTNWSADNKSFSLILDENPLAGERAQLRITTETDALDFVELPDDGRASEDLWYSNVLCGVIRGAMEMIQVQVEVQFVSDVLRGDSLTELRVMFIRSIEEGQPVNDE</sequence>
<evidence type="ECO:0000256" key="2">
    <source>
        <dbReference type="ARBA" id="ARBA00004240"/>
    </source>
</evidence>
<evidence type="ECO:0000313" key="9">
    <source>
        <dbReference type="EMBL" id="CCG83381.1"/>
    </source>
</evidence>